<proteinExistence type="predicted"/>
<dbReference type="EMBL" id="BK015757">
    <property type="protein sequence ID" value="DAE23632.1"/>
    <property type="molecule type" value="Genomic_DNA"/>
</dbReference>
<name>A0A8S5QX43_9CAUD</name>
<sequence>MDCDFNSLEFAPWQTGAAFNAYHTYSFVNNSVFYSMIPSYYREFMKRYVQNALWWNDGWVPYFHNQDKGILSTRLAGAIVDRVARKVAGSRIMYKNVGELKDDKGSNVTRNFIADWAKRVRFESALKRGIKYAAAGGTALLKTNKNADGDLWVESLRFDRFIPTVDAATGLVRDVKCYLNFVIDENKSKDGERTGAYCLIEHRYFGEYTTVTGEVIKNAALVEYEVTRAYGSITNGEFVGNSYERIKWVNLPDKIRKAFKDNYGTVRLDEPILMPFKDWLGCELMNWTDGITGMPGMPFGESLILKAIPFLQEYDYLTSVYGTEMYLGRARVILSQGLDSGTNRAGLAGGWDSALNDQAFVRTPSVNPEDDKPLPIQFEIRAEALAKMRNNLLEAIAVNVGISPSTLAPFLQDSSARTAREVSTEENETAGFVADTRSVLETAINATLKHICEYYRALHPELLDTVGIRWSQAGLSNPYMTTEMMTQQYNAGLISLKGAISALNPDEDEAQIDKLVEEAKADAMGHADFNDKDYYDDNETVEPAGDNA</sequence>
<accession>A0A8S5QX43</accession>
<organism evidence="2">
    <name type="scientific">Siphoviridae sp. ctr592</name>
    <dbReference type="NCBI Taxonomy" id="2826474"/>
    <lineage>
        <taxon>Viruses</taxon>
        <taxon>Duplodnaviria</taxon>
        <taxon>Heunggongvirae</taxon>
        <taxon>Uroviricota</taxon>
        <taxon>Caudoviricetes</taxon>
    </lineage>
</organism>
<protein>
    <submittedName>
        <fullName evidence="2">Portal protein</fullName>
    </submittedName>
</protein>
<reference evidence="2" key="1">
    <citation type="journal article" date="2021" name="Proc. Natl. Acad. Sci. U.S.A.">
        <title>A Catalog of Tens of Thousands of Viruses from Human Metagenomes Reveals Hidden Associations with Chronic Diseases.</title>
        <authorList>
            <person name="Tisza M.J."/>
            <person name="Buck C.B."/>
        </authorList>
    </citation>
    <scope>NUCLEOTIDE SEQUENCE</scope>
    <source>
        <strain evidence="2">Ctr592</strain>
    </source>
</reference>
<evidence type="ECO:0000256" key="1">
    <source>
        <dbReference type="SAM" id="MobiDB-lite"/>
    </source>
</evidence>
<feature type="region of interest" description="Disordered" evidence="1">
    <location>
        <begin position="527"/>
        <end position="548"/>
    </location>
</feature>
<evidence type="ECO:0000313" key="2">
    <source>
        <dbReference type="EMBL" id="DAE23632.1"/>
    </source>
</evidence>